<evidence type="ECO:0000313" key="2">
    <source>
        <dbReference type="Proteomes" id="UP001079657"/>
    </source>
</evidence>
<comment type="caution">
    <text evidence="1">The sequence shown here is derived from an EMBL/GenBank/DDBJ whole genome shotgun (WGS) entry which is preliminary data.</text>
</comment>
<gene>
    <name evidence="1" type="ORF">OXH55_12025</name>
</gene>
<dbReference type="EMBL" id="JAPQES010000004">
    <property type="protein sequence ID" value="MCY6371367.1"/>
    <property type="molecule type" value="Genomic_DNA"/>
</dbReference>
<keyword evidence="2" id="KW-1185">Reference proteome</keyword>
<protein>
    <submittedName>
        <fullName evidence="1">SipW-dependent-type signal peptide-containing protein</fullName>
    </submittedName>
</protein>
<dbReference type="Proteomes" id="UP001079657">
    <property type="component" value="Unassembled WGS sequence"/>
</dbReference>
<dbReference type="NCBIfam" id="TIGR04088">
    <property type="entry name" value="cognate_SipW"/>
    <property type="match status" value="1"/>
</dbReference>
<reference evidence="1" key="1">
    <citation type="submission" date="2022-12" db="EMBL/GenBank/DDBJ databases">
        <authorList>
            <person name="Wang J."/>
        </authorList>
    </citation>
    <scope>NUCLEOTIDE SEQUENCE</scope>
    <source>
        <strain evidence="1">HY-42-06</strain>
    </source>
</reference>
<dbReference type="RefSeq" id="WP_268050232.1">
    <property type="nucleotide sequence ID" value="NZ_JAPQES010000004.1"/>
</dbReference>
<evidence type="ECO:0000313" key="1">
    <source>
        <dbReference type="EMBL" id="MCY6371367.1"/>
    </source>
</evidence>
<organism evidence="1 2">
    <name type="scientific">Clostridium ganghwense</name>
    <dbReference type="NCBI Taxonomy" id="312089"/>
    <lineage>
        <taxon>Bacteria</taxon>
        <taxon>Bacillati</taxon>
        <taxon>Bacillota</taxon>
        <taxon>Clostridia</taxon>
        <taxon>Eubacteriales</taxon>
        <taxon>Clostridiaceae</taxon>
        <taxon>Clostridium</taxon>
    </lineage>
</organism>
<sequence length="183" mass="20168">MKKTILGLLLAGVLAFGVGMGTTAYYSSEVESTNNIIHAAKWDINAGDFQTTAGFNFNGEKEIYPGCEITSNSVTITNNNTNTNLSADYVFTVNLQDNNTLNKLINEQSSPAELYVVYNGIEKKLEFGGANTAQVEFDNISINESRTCSLKLKWGFGNNDDDNVYNDKDITIDIKFVAKQHQI</sequence>
<dbReference type="InterPro" id="IPR023833">
    <property type="entry name" value="Signal_pept_SipW-depend-type"/>
</dbReference>
<name>A0ABT4CQP3_9CLOT</name>
<proteinExistence type="predicted"/>
<accession>A0ABT4CQP3</accession>